<protein>
    <recommendedName>
        <fullName evidence="1">Bulb-type lectin domain-containing protein</fullName>
    </recommendedName>
</protein>
<dbReference type="AlphaFoldDB" id="D8QRY4"/>
<dbReference type="Proteomes" id="UP000001514">
    <property type="component" value="Unassembled WGS sequence"/>
</dbReference>
<reference evidence="2 3" key="1">
    <citation type="journal article" date="2011" name="Science">
        <title>The Selaginella genome identifies genetic changes associated with the evolution of vascular plants.</title>
        <authorList>
            <person name="Banks J.A."/>
            <person name="Nishiyama T."/>
            <person name="Hasebe M."/>
            <person name="Bowman J.L."/>
            <person name="Gribskov M."/>
            <person name="dePamphilis C."/>
            <person name="Albert V.A."/>
            <person name="Aono N."/>
            <person name="Aoyama T."/>
            <person name="Ambrose B.A."/>
            <person name="Ashton N.W."/>
            <person name="Axtell M.J."/>
            <person name="Barker E."/>
            <person name="Barker M.S."/>
            <person name="Bennetzen J.L."/>
            <person name="Bonawitz N.D."/>
            <person name="Chapple C."/>
            <person name="Cheng C."/>
            <person name="Correa L.G."/>
            <person name="Dacre M."/>
            <person name="DeBarry J."/>
            <person name="Dreyer I."/>
            <person name="Elias M."/>
            <person name="Engstrom E.M."/>
            <person name="Estelle M."/>
            <person name="Feng L."/>
            <person name="Finet C."/>
            <person name="Floyd S.K."/>
            <person name="Frommer W.B."/>
            <person name="Fujita T."/>
            <person name="Gramzow L."/>
            <person name="Gutensohn M."/>
            <person name="Harholt J."/>
            <person name="Hattori M."/>
            <person name="Heyl A."/>
            <person name="Hirai T."/>
            <person name="Hiwatashi Y."/>
            <person name="Ishikawa M."/>
            <person name="Iwata M."/>
            <person name="Karol K.G."/>
            <person name="Koehler B."/>
            <person name="Kolukisaoglu U."/>
            <person name="Kubo M."/>
            <person name="Kurata T."/>
            <person name="Lalonde S."/>
            <person name="Li K."/>
            <person name="Li Y."/>
            <person name="Litt A."/>
            <person name="Lyons E."/>
            <person name="Manning G."/>
            <person name="Maruyama T."/>
            <person name="Michael T.P."/>
            <person name="Mikami K."/>
            <person name="Miyazaki S."/>
            <person name="Morinaga S."/>
            <person name="Murata T."/>
            <person name="Mueller-Roeber B."/>
            <person name="Nelson D.R."/>
            <person name="Obara M."/>
            <person name="Oguri Y."/>
            <person name="Olmstead R.G."/>
            <person name="Onodera N."/>
            <person name="Petersen B.L."/>
            <person name="Pils B."/>
            <person name="Prigge M."/>
            <person name="Rensing S.A."/>
            <person name="Riano-Pachon D.M."/>
            <person name="Roberts A.W."/>
            <person name="Sato Y."/>
            <person name="Scheller H.V."/>
            <person name="Schulz B."/>
            <person name="Schulz C."/>
            <person name="Shakirov E.V."/>
            <person name="Shibagaki N."/>
            <person name="Shinohara N."/>
            <person name="Shippen D.E."/>
            <person name="Soerensen I."/>
            <person name="Sotooka R."/>
            <person name="Sugimoto N."/>
            <person name="Sugita M."/>
            <person name="Sumikawa N."/>
            <person name="Tanurdzic M."/>
            <person name="Theissen G."/>
            <person name="Ulvskov P."/>
            <person name="Wakazuki S."/>
            <person name="Weng J.K."/>
            <person name="Willats W.W."/>
            <person name="Wipf D."/>
            <person name="Wolf P.G."/>
            <person name="Yang L."/>
            <person name="Zimmer A.D."/>
            <person name="Zhu Q."/>
            <person name="Mitros T."/>
            <person name="Hellsten U."/>
            <person name="Loque D."/>
            <person name="Otillar R."/>
            <person name="Salamov A."/>
            <person name="Schmutz J."/>
            <person name="Shapiro H."/>
            <person name="Lindquist E."/>
            <person name="Lucas S."/>
            <person name="Rokhsar D."/>
            <person name="Grigoriev I.V."/>
        </authorList>
    </citation>
    <scope>NUCLEOTIDE SEQUENCE [LARGE SCALE GENOMIC DNA]</scope>
</reference>
<proteinExistence type="predicted"/>
<evidence type="ECO:0000259" key="1">
    <source>
        <dbReference type="PROSITE" id="PS50927"/>
    </source>
</evidence>
<sequence length="103" mass="11868">GNNVLVLEYSCKLVLYSLKQKLWESETTSKGYDNCFLMLQYDGNLVIYSNKKPLWATNKYCRNCILSALFTVQNDCNLVVYSSKFPNTILWASGTFNHKLCSF</sequence>
<dbReference type="HOGENOM" id="CLU_164480_0_0_1"/>
<name>D8QRY4_SELML</name>
<dbReference type="InterPro" id="IPR001480">
    <property type="entry name" value="Bulb-type_lectin_dom"/>
</dbReference>
<organism evidence="3">
    <name type="scientific">Selaginella moellendorffii</name>
    <name type="common">Spikemoss</name>
    <dbReference type="NCBI Taxonomy" id="88036"/>
    <lineage>
        <taxon>Eukaryota</taxon>
        <taxon>Viridiplantae</taxon>
        <taxon>Streptophyta</taxon>
        <taxon>Embryophyta</taxon>
        <taxon>Tracheophyta</taxon>
        <taxon>Lycopodiopsida</taxon>
        <taxon>Selaginellales</taxon>
        <taxon>Selaginellaceae</taxon>
        <taxon>Selaginella</taxon>
    </lineage>
</organism>
<evidence type="ECO:0000313" key="3">
    <source>
        <dbReference type="Proteomes" id="UP000001514"/>
    </source>
</evidence>
<dbReference type="InParanoid" id="D8QRY4"/>
<accession>D8QRY4</accession>
<keyword evidence="3" id="KW-1185">Reference proteome</keyword>
<dbReference type="EMBL" id="GL377566">
    <property type="protein sequence ID" value="EFJ36847.1"/>
    <property type="molecule type" value="Genomic_DNA"/>
</dbReference>
<dbReference type="Gene3D" id="2.90.10.10">
    <property type="entry name" value="Bulb-type lectin domain"/>
    <property type="match status" value="2"/>
</dbReference>
<dbReference type="PROSITE" id="PS50927">
    <property type="entry name" value="BULB_LECTIN"/>
    <property type="match status" value="1"/>
</dbReference>
<gene>
    <name evidence="2" type="ORF">SELMODRAFT_76109</name>
</gene>
<feature type="non-terminal residue" evidence="2">
    <location>
        <position position="1"/>
    </location>
</feature>
<dbReference type="KEGG" id="smo:SELMODRAFT_76109"/>
<dbReference type="Gramene" id="EFJ36847">
    <property type="protein sequence ID" value="EFJ36847"/>
    <property type="gene ID" value="SELMODRAFT_76109"/>
</dbReference>
<dbReference type="SUPFAM" id="SSF51110">
    <property type="entry name" value="alpha-D-mannose-specific plant lectins"/>
    <property type="match status" value="1"/>
</dbReference>
<evidence type="ECO:0000313" key="2">
    <source>
        <dbReference type="EMBL" id="EFJ36847.1"/>
    </source>
</evidence>
<feature type="domain" description="Bulb-type lectin" evidence="1">
    <location>
        <begin position="1"/>
        <end position="93"/>
    </location>
</feature>
<dbReference type="InterPro" id="IPR036426">
    <property type="entry name" value="Bulb-type_lectin_dom_sf"/>
</dbReference>